<evidence type="ECO:0000313" key="3">
    <source>
        <dbReference type="Proteomes" id="UP000268233"/>
    </source>
</evidence>
<keyword evidence="3" id="KW-1185">Reference proteome</keyword>
<accession>A0A495QR76</accession>
<feature type="compositionally biased region" description="Basic and acidic residues" evidence="1">
    <location>
        <begin position="48"/>
        <end position="71"/>
    </location>
</feature>
<evidence type="ECO:0000313" key="2">
    <source>
        <dbReference type="EMBL" id="RKS76004.1"/>
    </source>
</evidence>
<sequence>MARHRGEVIAGDKRRDSLQQHDQLWNRFSVVTRTTETLEFYEATSDTKCGKTHIEPDRRSRNGESRDGTQP</sequence>
<feature type="region of interest" description="Disordered" evidence="1">
    <location>
        <begin position="46"/>
        <end position="71"/>
    </location>
</feature>
<comment type="caution">
    <text evidence="2">The sequence shown here is derived from an EMBL/GenBank/DDBJ whole genome shotgun (WGS) entry which is preliminary data.</text>
</comment>
<name>A0A495QR76_9EURY</name>
<dbReference type="Proteomes" id="UP000268233">
    <property type="component" value="Unassembled WGS sequence"/>
</dbReference>
<gene>
    <name evidence="2" type="ORF">BDK61_4635</name>
</gene>
<evidence type="ECO:0000256" key="1">
    <source>
        <dbReference type="SAM" id="MobiDB-lite"/>
    </source>
</evidence>
<dbReference type="AlphaFoldDB" id="A0A495QR76"/>
<proteinExistence type="predicted"/>
<dbReference type="EMBL" id="RBWW01000003">
    <property type="protein sequence ID" value="RKS76004.1"/>
    <property type="molecule type" value="Genomic_DNA"/>
</dbReference>
<reference evidence="2 3" key="1">
    <citation type="submission" date="2018-10" db="EMBL/GenBank/DDBJ databases">
        <title>Genomic Encyclopedia of Archaeal and Bacterial Type Strains, Phase II (KMG-II): from individual species to whole genera.</title>
        <authorList>
            <person name="Goeker M."/>
        </authorList>
    </citation>
    <scope>NUCLEOTIDE SEQUENCE [LARGE SCALE GENOMIC DNA]</scope>
    <source>
        <strain evidence="2 3">DSM 11927</strain>
    </source>
</reference>
<protein>
    <submittedName>
        <fullName evidence="2">Uncharacterized protein</fullName>
    </submittedName>
</protein>
<organism evidence="2 3">
    <name type="scientific">Haloarcula quadrata</name>
    <dbReference type="NCBI Taxonomy" id="182779"/>
    <lineage>
        <taxon>Archaea</taxon>
        <taxon>Methanobacteriati</taxon>
        <taxon>Methanobacteriota</taxon>
        <taxon>Stenosarchaea group</taxon>
        <taxon>Halobacteria</taxon>
        <taxon>Halobacteriales</taxon>
        <taxon>Haloarculaceae</taxon>
        <taxon>Haloarcula</taxon>
    </lineage>
</organism>